<organism evidence="1">
    <name type="scientific">Noctiluca scintillans</name>
    <name type="common">Sea sparkle</name>
    <name type="synonym">Red tide dinoflagellate</name>
    <dbReference type="NCBI Taxonomy" id="2966"/>
    <lineage>
        <taxon>Eukaryota</taxon>
        <taxon>Sar</taxon>
        <taxon>Alveolata</taxon>
        <taxon>Dinophyceae</taxon>
        <taxon>Noctilucales</taxon>
        <taxon>Noctilucaceae</taxon>
        <taxon>Noctiluca</taxon>
    </lineage>
</organism>
<evidence type="ECO:0000313" key="1">
    <source>
        <dbReference type="EMBL" id="CAD8855205.1"/>
    </source>
</evidence>
<reference evidence="1" key="1">
    <citation type="submission" date="2021-01" db="EMBL/GenBank/DDBJ databases">
        <authorList>
            <person name="Corre E."/>
            <person name="Pelletier E."/>
            <person name="Niang G."/>
            <person name="Scheremetjew M."/>
            <person name="Finn R."/>
            <person name="Kale V."/>
            <person name="Holt S."/>
            <person name="Cochrane G."/>
            <person name="Meng A."/>
            <person name="Brown T."/>
            <person name="Cohen L."/>
        </authorList>
    </citation>
    <scope>NUCLEOTIDE SEQUENCE</scope>
</reference>
<accession>A0A7S1AJV3</accession>
<protein>
    <submittedName>
        <fullName evidence="1">Uncharacterized protein</fullName>
    </submittedName>
</protein>
<sequence length="113" mass="12100">MVSGMLDLESVALQAGLACECSQIHMIVKVWQLPVLIFCPASCVLYCALGSPGAVCDSFSRSTKRDPAPLFECQEQKLVSGMSGLGEHGSSGRVGLRVFAETYFLFRSGSCQC</sequence>
<name>A0A7S1AJV3_NOCSC</name>
<proteinExistence type="predicted"/>
<dbReference type="EMBL" id="HBFQ01041795">
    <property type="protein sequence ID" value="CAD8855205.1"/>
    <property type="molecule type" value="Transcribed_RNA"/>
</dbReference>
<gene>
    <name evidence="1" type="ORF">NSCI0253_LOCUS29557</name>
</gene>
<dbReference type="AlphaFoldDB" id="A0A7S1AJV3"/>